<gene>
    <name evidence="2" type="ordered locus">TVNIR_2941</name>
</gene>
<dbReference type="HOGENOM" id="CLU_1585728_0_0_6"/>
<dbReference type="PATRIC" id="fig|1255043.3.peg.2967"/>
<organism evidence="2 3">
    <name type="scientific">Thioalkalivibrio nitratireducens (strain DSM 14787 / UNIQEM 213 / ALEN2)</name>
    <dbReference type="NCBI Taxonomy" id="1255043"/>
    <lineage>
        <taxon>Bacteria</taxon>
        <taxon>Pseudomonadati</taxon>
        <taxon>Pseudomonadota</taxon>
        <taxon>Gammaproteobacteria</taxon>
        <taxon>Chromatiales</taxon>
        <taxon>Ectothiorhodospiraceae</taxon>
        <taxon>Thioalkalivibrio</taxon>
    </lineage>
</organism>
<feature type="transmembrane region" description="Helical" evidence="1">
    <location>
        <begin position="27"/>
        <end position="47"/>
    </location>
</feature>
<keyword evidence="1" id="KW-0472">Membrane</keyword>
<sequence length="180" mass="20444">MSEFDYRNDARHVDPDEYDVRSRRLQLIVYSSLVAFVVLAVYGFWLITSLTRDVSRLAIEMSAMTRTIEREMTVMAAKMGDIDERMVYINENMVSMNENMLAMNRNIASMTRDIGTMNVNIRSMSSDTKTMAGSTLNMQRDMWSLNRNVSGPLGMMNSFNPFSGNPGPFPGSPAPFFPQH</sequence>
<evidence type="ECO:0008006" key="4">
    <source>
        <dbReference type="Google" id="ProtNLM"/>
    </source>
</evidence>
<protein>
    <recommendedName>
        <fullName evidence="4">Translation initiation factor 2</fullName>
    </recommendedName>
</protein>
<keyword evidence="1" id="KW-0812">Transmembrane</keyword>
<dbReference type="OrthoDB" id="9781988at2"/>
<dbReference type="KEGG" id="tni:TVNIR_2941"/>
<dbReference type="EMBL" id="CP003989">
    <property type="protein sequence ID" value="AGA34578.1"/>
    <property type="molecule type" value="Genomic_DNA"/>
</dbReference>
<dbReference type="Proteomes" id="UP000010809">
    <property type="component" value="Chromosome"/>
</dbReference>
<dbReference type="AlphaFoldDB" id="L0DZU9"/>
<evidence type="ECO:0000313" key="3">
    <source>
        <dbReference type="Proteomes" id="UP000010809"/>
    </source>
</evidence>
<name>L0DZU9_THIND</name>
<dbReference type="STRING" id="1255043.TVNIR_2941"/>
<keyword evidence="1" id="KW-1133">Transmembrane helix</keyword>
<evidence type="ECO:0000313" key="2">
    <source>
        <dbReference type="EMBL" id="AGA34578.1"/>
    </source>
</evidence>
<accession>L0DZU9</accession>
<proteinExistence type="predicted"/>
<reference evidence="2" key="1">
    <citation type="submission" date="2015-12" db="EMBL/GenBank/DDBJ databases">
        <authorList>
            <person name="Tikhonova T.V."/>
            <person name="Pavlov A.R."/>
            <person name="Beletsky A.V."/>
            <person name="Mardanov A.V."/>
            <person name="Sorokin D.Y."/>
            <person name="Ravin N.V."/>
            <person name="Popov V.O."/>
        </authorList>
    </citation>
    <scope>NUCLEOTIDE SEQUENCE</scope>
    <source>
        <strain evidence="2">DSM 14787</strain>
    </source>
</reference>
<evidence type="ECO:0000256" key="1">
    <source>
        <dbReference type="SAM" id="Phobius"/>
    </source>
</evidence>
<dbReference type="RefSeq" id="WP_015259687.1">
    <property type="nucleotide sequence ID" value="NC_019902.2"/>
</dbReference>
<keyword evidence="3" id="KW-1185">Reference proteome</keyword>